<gene>
    <name evidence="5 7" type="primary">rutF</name>
    <name evidence="7" type="ORF">MBUL_03510</name>
</gene>
<keyword evidence="4 5" id="KW-0520">NAD</keyword>
<organism evidence="7">
    <name type="scientific">Methylobacterium bullatum</name>
    <dbReference type="NCBI Taxonomy" id="570505"/>
    <lineage>
        <taxon>Bacteria</taxon>
        <taxon>Pseudomonadati</taxon>
        <taxon>Pseudomonadota</taxon>
        <taxon>Alphaproteobacteria</taxon>
        <taxon>Hyphomicrobiales</taxon>
        <taxon>Methylobacteriaceae</taxon>
        <taxon>Methylobacterium</taxon>
    </lineage>
</organism>
<proteinExistence type="inferred from homology"/>
<feature type="domain" description="Flavin reductase like" evidence="6">
    <location>
        <begin position="18"/>
        <end position="163"/>
    </location>
</feature>
<dbReference type="GO" id="GO:0006212">
    <property type="term" value="P:uracil catabolic process"/>
    <property type="evidence" value="ECO:0007669"/>
    <property type="project" value="UniProtKB-UniRule"/>
</dbReference>
<keyword evidence="2 5" id="KW-0288">FMN</keyword>
<dbReference type="HAMAP" id="MF_00833">
    <property type="entry name" value="RutF"/>
    <property type="match status" value="1"/>
</dbReference>
<protein>
    <recommendedName>
        <fullName evidence="5">FMN reductase (NADH) RutF</fullName>
        <ecNumber evidence="5">1.5.1.42</ecNumber>
    </recommendedName>
    <alternativeName>
        <fullName evidence="5">FMN reductase</fullName>
    </alternativeName>
    <alternativeName>
        <fullName evidence="5">NADH-flavin reductase RutF</fullName>
    </alternativeName>
    <alternativeName>
        <fullName evidence="5">NADH:flavin oxidoreductase</fullName>
    </alternativeName>
</protein>
<evidence type="ECO:0000256" key="2">
    <source>
        <dbReference type="ARBA" id="ARBA00022643"/>
    </source>
</evidence>
<dbReference type="EC" id="1.5.1.42" evidence="5"/>
<comment type="function">
    <text evidence="5">Catalyzes the reduction of FMN to FMNH2 which is used to reduce pyrimidine by RutA via the Rut pathway.</text>
</comment>
<comment type="similarity">
    <text evidence="5">Belongs to the non-flavoprotein flavin reductase family. RutF subfamily.</text>
</comment>
<dbReference type="PANTHER" id="PTHR30466">
    <property type="entry name" value="FLAVIN REDUCTASE"/>
    <property type="match status" value="1"/>
</dbReference>
<dbReference type="Gene3D" id="2.30.110.10">
    <property type="entry name" value="Electron Transport, Fmn-binding Protein, Chain A"/>
    <property type="match status" value="1"/>
</dbReference>
<dbReference type="GO" id="GO:0042602">
    <property type="term" value="F:riboflavin reductase (NADPH) activity"/>
    <property type="evidence" value="ECO:0007669"/>
    <property type="project" value="UniProtKB-UniRule"/>
</dbReference>
<evidence type="ECO:0000256" key="4">
    <source>
        <dbReference type="ARBA" id="ARBA00023027"/>
    </source>
</evidence>
<dbReference type="SUPFAM" id="SSF50475">
    <property type="entry name" value="FMN-binding split barrel"/>
    <property type="match status" value="1"/>
</dbReference>
<dbReference type="GO" id="GO:0052874">
    <property type="term" value="F:FMN reductase (NADH) activity"/>
    <property type="evidence" value="ECO:0007669"/>
    <property type="project" value="UniProtKB-EC"/>
</dbReference>
<dbReference type="GO" id="GO:0019740">
    <property type="term" value="P:nitrogen utilization"/>
    <property type="evidence" value="ECO:0007669"/>
    <property type="project" value="UniProtKB-UniRule"/>
</dbReference>
<dbReference type="PANTHER" id="PTHR30466:SF1">
    <property type="entry name" value="FMN REDUCTASE (NADH) RUTF"/>
    <property type="match status" value="1"/>
</dbReference>
<sequence length="185" mass="18756">MSETTMPTVEAGAFREAMSHLASSVHLVTSDGPGGRAGFTASSVCSVSDAPPTLLVCINRTSSAYAAVSANAVLCVNTLSGEQAGIAGAFGGRTPMDERFAAAAWGELATGAPVLEGALAAFDCRIVARHAVGSHDVLFCEVVDLSEPRGGQGLVYAGRRYHTLPVSSTVPPAPARKADGLLGAL</sequence>
<accession>A0A679J542</accession>
<keyword evidence="1 5" id="KW-0285">Flavoprotein</keyword>
<comment type="catalytic activity">
    <reaction evidence="5">
        <text>FMNH2 + NAD(+) = FMN + NADH + 2 H(+)</text>
        <dbReference type="Rhea" id="RHEA:21620"/>
        <dbReference type="ChEBI" id="CHEBI:15378"/>
        <dbReference type="ChEBI" id="CHEBI:57540"/>
        <dbReference type="ChEBI" id="CHEBI:57618"/>
        <dbReference type="ChEBI" id="CHEBI:57945"/>
        <dbReference type="ChEBI" id="CHEBI:58210"/>
        <dbReference type="EC" id="1.5.1.42"/>
    </reaction>
</comment>
<evidence type="ECO:0000256" key="5">
    <source>
        <dbReference type="HAMAP-Rule" id="MF_00833"/>
    </source>
</evidence>
<dbReference type="SMART" id="SM00903">
    <property type="entry name" value="Flavin_Reduct"/>
    <property type="match status" value="1"/>
</dbReference>
<reference evidence="7" key="1">
    <citation type="submission" date="2019-12" db="EMBL/GenBank/DDBJ databases">
        <authorList>
            <person name="Cremers G."/>
        </authorList>
    </citation>
    <scope>NUCLEOTIDE SEQUENCE</scope>
    <source>
        <strain evidence="7">Mbul1</strain>
    </source>
</reference>
<dbReference type="EMBL" id="LR743504">
    <property type="protein sequence ID" value="CAA2106082.1"/>
    <property type="molecule type" value="Genomic_DNA"/>
</dbReference>
<dbReference type="Pfam" id="PF01613">
    <property type="entry name" value="Flavin_Reduct"/>
    <property type="match status" value="1"/>
</dbReference>
<dbReference type="InterPro" id="IPR050268">
    <property type="entry name" value="NADH-dep_flavin_reductase"/>
</dbReference>
<evidence type="ECO:0000256" key="1">
    <source>
        <dbReference type="ARBA" id="ARBA00022630"/>
    </source>
</evidence>
<keyword evidence="3 5" id="KW-0560">Oxidoreductase</keyword>
<dbReference type="InterPro" id="IPR019917">
    <property type="entry name" value="RutF"/>
</dbReference>
<dbReference type="AlphaFoldDB" id="A0A679J542"/>
<evidence type="ECO:0000313" key="7">
    <source>
        <dbReference type="EMBL" id="CAA2106082.1"/>
    </source>
</evidence>
<dbReference type="InterPro" id="IPR002563">
    <property type="entry name" value="Flavin_Rdtase-like_dom"/>
</dbReference>
<name>A0A679J542_9HYPH</name>
<evidence type="ECO:0000259" key="6">
    <source>
        <dbReference type="SMART" id="SM00903"/>
    </source>
</evidence>
<dbReference type="GO" id="GO:0010181">
    <property type="term" value="F:FMN binding"/>
    <property type="evidence" value="ECO:0007669"/>
    <property type="project" value="InterPro"/>
</dbReference>
<evidence type="ECO:0000256" key="3">
    <source>
        <dbReference type="ARBA" id="ARBA00023002"/>
    </source>
</evidence>
<dbReference type="InterPro" id="IPR012349">
    <property type="entry name" value="Split_barrel_FMN-bd"/>
</dbReference>